<dbReference type="WormBase" id="F10C1.1">
    <property type="protein sequence ID" value="CE02617"/>
    <property type="gene ID" value="WBGene00017324"/>
</dbReference>
<dbReference type="GeneID" id="184286"/>
<dbReference type="EMBL" id="BX284602">
    <property type="protein sequence ID" value="CCD65028.1"/>
    <property type="molecule type" value="Genomic_DNA"/>
</dbReference>
<dbReference type="PaxDb" id="6239-F10C1.1"/>
<dbReference type="CTD" id="184286"/>
<dbReference type="InParanoid" id="Q19292"/>
<name>Q19292_CAEEL</name>
<dbReference type="PIR" id="T16021">
    <property type="entry name" value="T16021"/>
</dbReference>
<proteinExistence type="predicted"/>
<dbReference type="UCSC" id="F10C1.1">
    <property type="organism name" value="c. elegans"/>
</dbReference>
<dbReference type="STRING" id="6239.F10C1.1.1"/>
<gene>
    <name evidence="2" type="ORF">CELE_F10C1.1</name>
    <name evidence="2 4" type="ORF">F10C1.1</name>
</gene>
<dbReference type="Proteomes" id="UP000001940">
    <property type="component" value="Chromosome II"/>
</dbReference>
<evidence type="ECO:0000313" key="2">
    <source>
        <dbReference type="EMBL" id="CCD65028.1"/>
    </source>
</evidence>
<evidence type="ECO:0000313" key="4">
    <source>
        <dbReference type="WormBase" id="F10C1.1"/>
    </source>
</evidence>
<keyword evidence="3" id="KW-1185">Reference proteome</keyword>
<reference evidence="2 3" key="1">
    <citation type="journal article" date="1998" name="Science">
        <title>Genome sequence of the nematode C. elegans: a platform for investigating biology.</title>
        <authorList>
            <consortium name="The C. elegans sequencing consortium"/>
            <person name="Sulson J.E."/>
            <person name="Waterston R."/>
        </authorList>
    </citation>
    <scope>NUCLEOTIDE SEQUENCE [LARGE SCALE GENOMIC DNA]</scope>
    <source>
        <strain evidence="2 3">Bristol N2</strain>
    </source>
</reference>
<dbReference type="HOGENOM" id="CLU_2887863_0_0_1"/>
<dbReference type="Bgee" id="WBGene00017324">
    <property type="expression patterns" value="Expressed in germ line (C elegans) and 1 other cell type or tissue"/>
</dbReference>
<dbReference type="RefSeq" id="NP_495139.1">
    <property type="nucleotide sequence ID" value="NM_062738.1"/>
</dbReference>
<sequence length="63" mass="6969">MVPKRNAQVPPLLLFDQCSRGPPTGRSSTLCEEGVGERGVTVGSNETDISRDSSRRKRKNKRL</sequence>
<dbReference type="IntAct" id="Q19292">
    <property type="interactions" value="1"/>
</dbReference>
<dbReference type="AGR" id="WB:WBGene00017324"/>
<protein>
    <submittedName>
        <fullName evidence="2">Uncharacterized protein</fullName>
    </submittedName>
</protein>
<dbReference type="KEGG" id="cel:CELE_F10C1.1"/>
<dbReference type="AlphaFoldDB" id="Q19292"/>
<organism evidence="2 3">
    <name type="scientific">Caenorhabditis elegans</name>
    <dbReference type="NCBI Taxonomy" id="6239"/>
    <lineage>
        <taxon>Eukaryota</taxon>
        <taxon>Metazoa</taxon>
        <taxon>Ecdysozoa</taxon>
        <taxon>Nematoda</taxon>
        <taxon>Chromadorea</taxon>
        <taxon>Rhabditida</taxon>
        <taxon>Rhabditina</taxon>
        <taxon>Rhabditomorpha</taxon>
        <taxon>Rhabditoidea</taxon>
        <taxon>Rhabditidae</taxon>
        <taxon>Peloderinae</taxon>
        <taxon>Caenorhabditis</taxon>
    </lineage>
</organism>
<evidence type="ECO:0000256" key="1">
    <source>
        <dbReference type="SAM" id="MobiDB-lite"/>
    </source>
</evidence>
<evidence type="ECO:0000313" key="3">
    <source>
        <dbReference type="Proteomes" id="UP000001940"/>
    </source>
</evidence>
<feature type="region of interest" description="Disordered" evidence="1">
    <location>
        <begin position="1"/>
        <end position="63"/>
    </location>
</feature>
<feature type="compositionally biased region" description="Basic residues" evidence="1">
    <location>
        <begin position="54"/>
        <end position="63"/>
    </location>
</feature>
<accession>Q19292</accession>